<comment type="caution">
    <text evidence="2">The sequence shown here is derived from an EMBL/GenBank/DDBJ whole genome shotgun (WGS) entry which is preliminary data.</text>
</comment>
<reference evidence="2 3" key="1">
    <citation type="submission" date="2016-12" db="EMBL/GenBank/DDBJ databases">
        <title>Diversity of luminous bacteria.</title>
        <authorList>
            <person name="Yoshizawa S."/>
            <person name="Kogure K."/>
        </authorList>
    </citation>
    <scope>NUCLEOTIDE SEQUENCE [LARGE SCALE GENOMIC DNA]</scope>
    <source>
        <strain evidence="2 3">ATCC 33715</strain>
    </source>
</reference>
<name>A0A2S7XBW6_9GAMM</name>
<evidence type="ECO:0000313" key="2">
    <source>
        <dbReference type="EMBL" id="PQJ88844.1"/>
    </source>
</evidence>
<dbReference type="Proteomes" id="UP000239263">
    <property type="component" value="Unassembled WGS sequence"/>
</dbReference>
<keyword evidence="1" id="KW-1133">Transmembrane helix</keyword>
<feature type="transmembrane region" description="Helical" evidence="1">
    <location>
        <begin position="44"/>
        <end position="61"/>
    </location>
</feature>
<gene>
    <name evidence="2" type="ORF">BTO22_04285</name>
</gene>
<proteinExistence type="predicted"/>
<dbReference type="OrthoDB" id="5918409at2"/>
<keyword evidence="1" id="KW-0812">Transmembrane</keyword>
<organism evidence="2 3">
    <name type="scientific">Aliivibrio sifiae</name>
    <dbReference type="NCBI Taxonomy" id="566293"/>
    <lineage>
        <taxon>Bacteria</taxon>
        <taxon>Pseudomonadati</taxon>
        <taxon>Pseudomonadota</taxon>
        <taxon>Gammaproteobacteria</taxon>
        <taxon>Vibrionales</taxon>
        <taxon>Vibrionaceae</taxon>
        <taxon>Aliivibrio</taxon>
    </lineage>
</organism>
<dbReference type="RefSeq" id="WP_105054426.1">
    <property type="nucleotide sequence ID" value="NZ_CAWNRT010000001.1"/>
</dbReference>
<keyword evidence="1" id="KW-0472">Membrane</keyword>
<accession>A0A2S7XBW6</accession>
<sequence>MNKILIAVVFVVLFLSGCSSRPLVLTNEQDLTSIQYQELPRMKVSASSFIILGVIPVRFSSREVRARNRLLEISGGTDLINPSVSSRYFWTPIGPIVKFTLEATPIREKNNRS</sequence>
<dbReference type="PROSITE" id="PS51257">
    <property type="entry name" value="PROKAR_LIPOPROTEIN"/>
    <property type="match status" value="1"/>
</dbReference>
<dbReference type="EMBL" id="MSCO01000001">
    <property type="protein sequence ID" value="PQJ88844.1"/>
    <property type="molecule type" value="Genomic_DNA"/>
</dbReference>
<protein>
    <recommendedName>
        <fullName evidence="4">Lipoprotein</fullName>
    </recommendedName>
</protein>
<evidence type="ECO:0000256" key="1">
    <source>
        <dbReference type="SAM" id="Phobius"/>
    </source>
</evidence>
<evidence type="ECO:0008006" key="4">
    <source>
        <dbReference type="Google" id="ProtNLM"/>
    </source>
</evidence>
<dbReference type="AlphaFoldDB" id="A0A2S7XBW6"/>
<evidence type="ECO:0000313" key="3">
    <source>
        <dbReference type="Proteomes" id="UP000239263"/>
    </source>
</evidence>